<organism evidence="5 6">
    <name type="scientific">Nesterenkonia alkaliphila</name>
    <dbReference type="NCBI Taxonomy" id="1463631"/>
    <lineage>
        <taxon>Bacteria</taxon>
        <taxon>Bacillati</taxon>
        <taxon>Actinomycetota</taxon>
        <taxon>Actinomycetes</taxon>
        <taxon>Micrococcales</taxon>
        <taxon>Micrococcaceae</taxon>
        <taxon>Nesterenkonia</taxon>
    </lineage>
</organism>
<feature type="compositionally biased region" description="Low complexity" evidence="4">
    <location>
        <begin position="161"/>
        <end position="170"/>
    </location>
</feature>
<comment type="similarity">
    <text evidence="2">Belongs to the bacterial solute-binding protein SsuA/TauA family.</text>
</comment>
<accession>A0A7K1UKG5</accession>
<dbReference type="AlphaFoldDB" id="A0A7K1UKG5"/>
<feature type="compositionally biased region" description="Low complexity" evidence="4">
    <location>
        <begin position="11"/>
        <end position="25"/>
    </location>
</feature>
<dbReference type="Proteomes" id="UP000460157">
    <property type="component" value="Unassembled WGS sequence"/>
</dbReference>
<gene>
    <name evidence="5" type="ORF">GNZ21_11555</name>
</gene>
<dbReference type="SUPFAM" id="SSF53850">
    <property type="entry name" value="Periplasmic binding protein-like II"/>
    <property type="match status" value="1"/>
</dbReference>
<dbReference type="GO" id="GO:0042597">
    <property type="term" value="C:periplasmic space"/>
    <property type="evidence" value="ECO:0007669"/>
    <property type="project" value="UniProtKB-SubCell"/>
</dbReference>
<name>A0A7K1UKG5_9MICC</name>
<reference evidence="5 6" key="1">
    <citation type="submission" date="2019-12" db="EMBL/GenBank/DDBJ databases">
        <title>Nesterenkonia muleiensis sp. nov., a novel actinobacterium isolated from sap of Populus euphratica.</title>
        <authorList>
            <person name="Wang R."/>
        </authorList>
    </citation>
    <scope>NUCLEOTIDE SEQUENCE [LARGE SCALE GENOMIC DNA]</scope>
    <source>
        <strain evidence="5 6">F10</strain>
    </source>
</reference>
<dbReference type="EMBL" id="WRPM01000081">
    <property type="protein sequence ID" value="MVT26987.1"/>
    <property type="molecule type" value="Genomic_DNA"/>
</dbReference>
<feature type="compositionally biased region" description="Acidic residues" evidence="4">
    <location>
        <begin position="151"/>
        <end position="160"/>
    </location>
</feature>
<dbReference type="Pfam" id="PF12974">
    <property type="entry name" value="Phosphonate-bd"/>
    <property type="match status" value="1"/>
</dbReference>
<proteinExistence type="inferred from homology"/>
<sequence length="449" mass="48213">MAPGRPSPGTRCWSPPSWASRRWSPSPCCWHRKPCAGDLLRSARSRYLTVRTASLPSLASHPAQNFPIHPVHLSLTWGPLRTREKFACSSYWSQHRFTRSTHHSDEALGACSPLVPHSLTEPVGGTTMPRRLLALSAAAATVLTLAACGDNGEDEGEDNGAEAAGSGAEVTEVEGGEACAEHEPLMFSDTGVDGLETLVLEFEDFRVALEEATGLEVDFQPMTSRTAASIALENDDLDILLTGPAEYVVLKAEADAIPLVGVTREDYRAAIFKRSDDDSLQSLEDLQGKTLLTKDVGSTSGHLGPLEMLVHAGLDPNAGDVTVVPLDGTEREAFAAGDGDAIGTGIKDLEDLQDLMGEDAVEILEGGPDLPNDLFVARVGLGEECAAYIQEALFENQDVMIEAIVATGENDKYIGSEFVYAEDTDYDDTRRAFEAAGFDNYADLPDEDE</sequence>
<evidence type="ECO:0000313" key="5">
    <source>
        <dbReference type="EMBL" id="MVT26987.1"/>
    </source>
</evidence>
<dbReference type="PANTHER" id="PTHR30024:SF47">
    <property type="entry name" value="TAURINE-BINDING PERIPLASMIC PROTEIN"/>
    <property type="match status" value="1"/>
</dbReference>
<comment type="caution">
    <text evidence="5">The sequence shown here is derived from an EMBL/GenBank/DDBJ whole genome shotgun (WGS) entry which is preliminary data.</text>
</comment>
<evidence type="ECO:0000313" key="6">
    <source>
        <dbReference type="Proteomes" id="UP000460157"/>
    </source>
</evidence>
<protein>
    <submittedName>
        <fullName evidence="5">PhnD/SsuA/transferrin family substrate-binding protein</fullName>
    </submittedName>
</protein>
<evidence type="ECO:0000256" key="4">
    <source>
        <dbReference type="SAM" id="MobiDB-lite"/>
    </source>
</evidence>
<evidence type="ECO:0000256" key="3">
    <source>
        <dbReference type="ARBA" id="ARBA00022729"/>
    </source>
</evidence>
<dbReference type="GO" id="GO:0042918">
    <property type="term" value="P:alkanesulfonate transmembrane transport"/>
    <property type="evidence" value="ECO:0007669"/>
    <property type="project" value="TreeGrafter"/>
</dbReference>
<keyword evidence="6" id="KW-1185">Reference proteome</keyword>
<keyword evidence="3" id="KW-0732">Signal</keyword>
<evidence type="ECO:0000256" key="1">
    <source>
        <dbReference type="ARBA" id="ARBA00004418"/>
    </source>
</evidence>
<feature type="region of interest" description="Disordered" evidence="4">
    <location>
        <begin position="1"/>
        <end position="25"/>
    </location>
</feature>
<dbReference type="Gene3D" id="3.40.190.10">
    <property type="entry name" value="Periplasmic binding protein-like II"/>
    <property type="match status" value="2"/>
</dbReference>
<feature type="region of interest" description="Disordered" evidence="4">
    <location>
        <begin position="149"/>
        <end position="176"/>
    </location>
</feature>
<comment type="subcellular location">
    <subcellularLocation>
        <location evidence="1">Periplasm</location>
    </subcellularLocation>
</comment>
<evidence type="ECO:0000256" key="2">
    <source>
        <dbReference type="ARBA" id="ARBA00010742"/>
    </source>
</evidence>
<dbReference type="PANTHER" id="PTHR30024">
    <property type="entry name" value="ALIPHATIC SULFONATES-BINDING PROTEIN-RELATED"/>
    <property type="match status" value="1"/>
</dbReference>